<reference evidence="1 2" key="1">
    <citation type="submission" date="2015-03" db="EMBL/GenBank/DDBJ databases">
        <title>Draft genome of the nematode, Opisthorchis viverrini.</title>
        <authorList>
            <person name="Mitreva M."/>
        </authorList>
    </citation>
    <scope>NUCLEOTIDE SEQUENCE [LARGE SCALE GENOMIC DNA]</scope>
    <source>
        <strain evidence="1">Khon Kaen</strain>
    </source>
</reference>
<protein>
    <submittedName>
        <fullName evidence="1">Uncharacterized protein</fullName>
    </submittedName>
</protein>
<evidence type="ECO:0000313" key="1">
    <source>
        <dbReference type="EMBL" id="OON22970.1"/>
    </source>
</evidence>
<sequence length="785" mass="90011">MLEKIVEPYRDVNECQCRKRIRTAVRDCRCPTKMLIDGKCDGHRTHWDELMVEQQWSEEKRACVVERIRRARHHCRCDDPKVFKECAKGVMHETLGLHNKEVRRNAGRYDQPKRILVSQGCPKPKVQVNCQNNKELVGQVIYYTTHQQRCGHQCIEKTHAVHSEVDCHEYPPPPNGHWNDCDRRTCVQHFIAYTYEVQMCWCALTKKVLATRACCCSPNVRKEQKCTHGLPELVTYHTVLHDGRCVEVAKPEPLPLVCPTKKEVRHECPKPHVIREECDRDNTCLQTIKHVDFVLEDCHCKRLERAEKVSCCCPKSTVLGTRCLEESGQVETKTLFYELVNGQCARRVKLDRMPVPCPPPGAEKPTPSCDPQTCLEPVLEQRWFRVGCRCVEQKPQQFRTCCCSNRIVRAKRICNPDGSSLLRRITISHFPSCSTLPQMTQSWLFHNGHCVPQVITKRLDMPVCHPQRVTALACPAPVEHAEPCQPATCLQRIVRIPWALDEQKGQCVRLPLQVQMRPCCCLREKEPPAESTRCNPITGEVELTRRSFIFNVVKRVCEVQEDKRYNKLDCPSHGRILRGHCNQLNGIAIDKVEIWEARLSECQCRRMIKTIKRICLMSSEMTPAIVLEVSFQETSPRVCSYASGSISVCAEGEHPRFQCNPTTCDSVRTVSLVERVGCRCVPRVREERGKCCCPEPTEQQECTNGGRILVLHKLSFILDKTRQTCVPQKDKVQKEIVLFVCTWDSTNQVAPLTTSNPWDLVKVLESTICQFTLQSVSPYLSLLEV</sequence>
<keyword evidence="2" id="KW-1185">Reference proteome</keyword>
<name>A0A1S8X8B5_OPIVI</name>
<dbReference type="AlphaFoldDB" id="A0A1S8X8B5"/>
<gene>
    <name evidence="1" type="ORF">X801_01114</name>
</gene>
<proteinExistence type="predicted"/>
<dbReference type="EMBL" id="KV891636">
    <property type="protein sequence ID" value="OON22970.1"/>
    <property type="molecule type" value="Genomic_DNA"/>
</dbReference>
<dbReference type="Proteomes" id="UP000243686">
    <property type="component" value="Unassembled WGS sequence"/>
</dbReference>
<evidence type="ECO:0000313" key="2">
    <source>
        <dbReference type="Proteomes" id="UP000243686"/>
    </source>
</evidence>
<accession>A0A1S8X8B5</accession>
<organism evidence="1 2">
    <name type="scientific">Opisthorchis viverrini</name>
    <name type="common">Southeast Asian liver fluke</name>
    <dbReference type="NCBI Taxonomy" id="6198"/>
    <lineage>
        <taxon>Eukaryota</taxon>
        <taxon>Metazoa</taxon>
        <taxon>Spiralia</taxon>
        <taxon>Lophotrochozoa</taxon>
        <taxon>Platyhelminthes</taxon>
        <taxon>Trematoda</taxon>
        <taxon>Digenea</taxon>
        <taxon>Opisthorchiida</taxon>
        <taxon>Opisthorchiata</taxon>
        <taxon>Opisthorchiidae</taxon>
        <taxon>Opisthorchis</taxon>
    </lineage>
</organism>